<evidence type="ECO:0000313" key="3">
    <source>
        <dbReference type="Proteomes" id="UP001195914"/>
    </source>
</evidence>
<sequence length="787" mass="87178">MVCYMYYTDVFVGQTGKDNIDNLKNALNAELKVSELTDELDKLADGLESFIGYDSGRLTGKGIGNNAGGSQKYASSYSNATWEKLCQNCKCKSVSKPSRCSCPSCGSSLGSSVCDPSKCCENCDVRKAAKIFLGMLPCLYYALKYLYDKCEGDWNALNIQFDSKGNGSNDLTKFLHGMGFTDKDSNTSLQGSSIPGLLTGLFTSPKGPLEKLYEKSKNYFTSRFTSRSHVSSPSDSKTPSTVREILLWLSGLPFIPGFKDLLNHCKGLCKPVSSLNFDDFETSLFNSCFLSPFVLGAIEVSKSDESEGFPPYASEISKFSYPEDPFALLETLFLYVRKIYIPLTFFYFQCERPSDQAGWRECYFGKSCQTTGTFSPSPSGCKCKGHETYLCTKDHSGCSGSSSGSCPHPLQRFLIDDPSDSDSQSQSPSSPFRLPFSFAQLDFSQTPPAILDASSDKDFLTMGFKTEQLPSPGRNGRDLYDVLNLFCGSGTSPLTKLFEFSLFVAMRPPETLIELIAFFLRFRLNLGTDPLKDFVSYASKEPGTPDGSDLKTALENLYDFSGHRGSGSHPYDLWSLVGCSGPKGSSPTCGRYLYPLYNINGVFTKEFCDLYLSFVCHLAPKLKALLQIFHEKAKEKFSSCCLSSSSGSSCPSIVTCPCALPFLYSFGFSFWSPNDLNCPGHEGHTSGQGQDQYCTRKTCKNFLEQLGKVLQSDAPLGLLINAIDAFLWSIRLPFIYAFLYIWIIVISYFYYVQFYKLDLLHIDSHLHLPKSFKILPSTLFSDASSKL</sequence>
<keyword evidence="1" id="KW-0812">Transmembrane</keyword>
<dbReference type="AlphaFoldDB" id="A0AAD9GI99"/>
<dbReference type="EMBL" id="JAHBMH010000023">
    <property type="protein sequence ID" value="KAK1939070.1"/>
    <property type="molecule type" value="Genomic_DNA"/>
</dbReference>
<keyword evidence="1" id="KW-0472">Membrane</keyword>
<reference evidence="2" key="1">
    <citation type="journal article" date="2014" name="Nucleic Acids Res.">
        <title>The evolutionary dynamics of variant antigen genes in Babesia reveal a history of genomic innovation underlying host-parasite interaction.</title>
        <authorList>
            <person name="Jackson A.P."/>
            <person name="Otto T.D."/>
            <person name="Darby A."/>
            <person name="Ramaprasad A."/>
            <person name="Xia D."/>
            <person name="Echaide I.E."/>
            <person name="Farber M."/>
            <person name="Gahlot S."/>
            <person name="Gamble J."/>
            <person name="Gupta D."/>
            <person name="Gupta Y."/>
            <person name="Jackson L."/>
            <person name="Malandrin L."/>
            <person name="Malas T.B."/>
            <person name="Moussa E."/>
            <person name="Nair M."/>
            <person name="Reid A.J."/>
            <person name="Sanders M."/>
            <person name="Sharma J."/>
            <person name="Tracey A."/>
            <person name="Quail M.A."/>
            <person name="Weir W."/>
            <person name="Wastling J.M."/>
            <person name="Hall N."/>
            <person name="Willadsen P."/>
            <person name="Lingelbach K."/>
            <person name="Shiels B."/>
            <person name="Tait A."/>
            <person name="Berriman M."/>
            <person name="Allred D.R."/>
            <person name="Pain A."/>
        </authorList>
    </citation>
    <scope>NUCLEOTIDE SEQUENCE</scope>
    <source>
        <strain evidence="2">1802A</strain>
    </source>
</reference>
<name>A0AAD9GI99_BABDI</name>
<dbReference type="Proteomes" id="UP001195914">
    <property type="component" value="Unassembled WGS sequence"/>
</dbReference>
<protein>
    <submittedName>
        <fullName evidence="2">Variant erythrocyte surface antigen-1 family protein</fullName>
    </submittedName>
</protein>
<evidence type="ECO:0000256" key="1">
    <source>
        <dbReference type="SAM" id="Phobius"/>
    </source>
</evidence>
<dbReference type="InterPro" id="IPR024751">
    <property type="entry name" value="VESA1"/>
</dbReference>
<accession>A0AAD9GI99</accession>
<comment type="caution">
    <text evidence="2">The sequence shown here is derived from an EMBL/GenBank/DDBJ whole genome shotgun (WGS) entry which is preliminary data.</text>
</comment>
<reference evidence="2" key="2">
    <citation type="submission" date="2021-05" db="EMBL/GenBank/DDBJ databases">
        <authorList>
            <person name="Pain A."/>
        </authorList>
    </citation>
    <scope>NUCLEOTIDE SEQUENCE</scope>
    <source>
        <strain evidence="2">1802A</strain>
    </source>
</reference>
<feature type="non-terminal residue" evidence="2">
    <location>
        <position position="787"/>
    </location>
</feature>
<feature type="transmembrane region" description="Helical" evidence="1">
    <location>
        <begin position="734"/>
        <end position="752"/>
    </location>
</feature>
<organism evidence="2 3">
    <name type="scientific">Babesia divergens</name>
    <dbReference type="NCBI Taxonomy" id="32595"/>
    <lineage>
        <taxon>Eukaryota</taxon>
        <taxon>Sar</taxon>
        <taxon>Alveolata</taxon>
        <taxon>Apicomplexa</taxon>
        <taxon>Aconoidasida</taxon>
        <taxon>Piroplasmida</taxon>
        <taxon>Babesiidae</taxon>
        <taxon>Babesia</taxon>
    </lineage>
</organism>
<gene>
    <name evidence="2" type="ORF">X943_001672</name>
</gene>
<evidence type="ECO:0000313" key="2">
    <source>
        <dbReference type="EMBL" id="KAK1939070.1"/>
    </source>
</evidence>
<keyword evidence="1" id="KW-1133">Transmembrane helix</keyword>
<keyword evidence="3" id="KW-1185">Reference proteome</keyword>
<proteinExistence type="predicted"/>
<dbReference type="Pfam" id="PF12785">
    <property type="entry name" value="VESA1_N"/>
    <property type="match status" value="1"/>
</dbReference>